<keyword evidence="5" id="KW-1185">Reference proteome</keyword>
<dbReference type="GO" id="GO:0031177">
    <property type="term" value="F:phosphopantetheine binding"/>
    <property type="evidence" value="ECO:0007669"/>
    <property type="project" value="InterPro"/>
</dbReference>
<feature type="domain" description="Carrier" evidence="3">
    <location>
        <begin position="5"/>
        <end position="80"/>
    </location>
</feature>
<dbReference type="Pfam" id="PF00550">
    <property type="entry name" value="PP-binding"/>
    <property type="match status" value="1"/>
</dbReference>
<dbReference type="InterPro" id="IPR036736">
    <property type="entry name" value="ACP-like_sf"/>
</dbReference>
<dbReference type="RefSeq" id="WP_045948248.1">
    <property type="nucleotide sequence ID" value="NZ_JZWV01000433.1"/>
</dbReference>
<dbReference type="AlphaFoldDB" id="A0A0F4JEK1"/>
<dbReference type="InterPro" id="IPR020806">
    <property type="entry name" value="PKS_PP-bd"/>
</dbReference>
<reference evidence="4 5" key="1">
    <citation type="submission" date="2015-02" db="EMBL/GenBank/DDBJ databases">
        <authorList>
            <person name="Ju K.-S."/>
            <person name="Doroghazi J.R."/>
            <person name="Metcalf W."/>
        </authorList>
    </citation>
    <scope>NUCLEOTIDE SEQUENCE [LARGE SCALE GENOMIC DNA]</scope>
    <source>
        <strain evidence="4 5">NRRL ISP-5550</strain>
    </source>
</reference>
<evidence type="ECO:0000256" key="2">
    <source>
        <dbReference type="ARBA" id="ARBA00022553"/>
    </source>
</evidence>
<dbReference type="PANTHER" id="PTHR45527">
    <property type="entry name" value="NONRIBOSOMAL PEPTIDE SYNTHETASE"/>
    <property type="match status" value="1"/>
</dbReference>
<dbReference type="EMBL" id="JZWV01000433">
    <property type="protein sequence ID" value="KJY32183.1"/>
    <property type="molecule type" value="Genomic_DNA"/>
</dbReference>
<dbReference type="PANTHER" id="PTHR45527:SF1">
    <property type="entry name" value="FATTY ACID SYNTHASE"/>
    <property type="match status" value="1"/>
</dbReference>
<dbReference type="OrthoDB" id="2085352at2"/>
<dbReference type="PROSITE" id="PS50075">
    <property type="entry name" value="CARRIER"/>
    <property type="match status" value="1"/>
</dbReference>
<protein>
    <recommendedName>
        <fullName evidence="3">Carrier domain-containing protein</fullName>
    </recommendedName>
</protein>
<organism evidence="4 5">
    <name type="scientific">Streptomyces katrae</name>
    <dbReference type="NCBI Taxonomy" id="68223"/>
    <lineage>
        <taxon>Bacteria</taxon>
        <taxon>Bacillati</taxon>
        <taxon>Actinomycetota</taxon>
        <taxon>Actinomycetes</taxon>
        <taxon>Kitasatosporales</taxon>
        <taxon>Streptomycetaceae</taxon>
        <taxon>Streptomyces</taxon>
    </lineage>
</organism>
<evidence type="ECO:0000313" key="4">
    <source>
        <dbReference type="EMBL" id="KJY32183.1"/>
    </source>
</evidence>
<accession>A0A0F4JEK1</accession>
<comment type="caution">
    <text evidence="4">The sequence shown here is derived from an EMBL/GenBank/DDBJ whole genome shotgun (WGS) entry which is preliminary data.</text>
</comment>
<dbReference type="SUPFAM" id="SSF47336">
    <property type="entry name" value="ACP-like"/>
    <property type="match status" value="1"/>
</dbReference>
<name>A0A0F4JEK1_9ACTN</name>
<dbReference type="STRING" id="68223.GCA_002028425_05696"/>
<keyword evidence="2" id="KW-0597">Phosphoprotein</keyword>
<dbReference type="SMART" id="SM00823">
    <property type="entry name" value="PKS_PP"/>
    <property type="match status" value="1"/>
</dbReference>
<proteinExistence type="predicted"/>
<keyword evidence="1" id="KW-0596">Phosphopantetheine</keyword>
<dbReference type="Proteomes" id="UP000033551">
    <property type="component" value="Unassembled WGS sequence"/>
</dbReference>
<dbReference type="PATRIC" id="fig|68223.7.peg.7686"/>
<dbReference type="InterPro" id="IPR009081">
    <property type="entry name" value="PP-bd_ACP"/>
</dbReference>
<sequence>MQTDTTPGELTDRVRAIWAEVLGRSDFSDSESFFETGGHSLLASKVMARLGRAVGTRLSMQLIFDHRTVEQLAAAVQAQLAAGAAAAAPETTTA</sequence>
<dbReference type="GO" id="GO:0043041">
    <property type="term" value="P:amino acid activation for nonribosomal peptide biosynthetic process"/>
    <property type="evidence" value="ECO:0007669"/>
    <property type="project" value="TreeGrafter"/>
</dbReference>
<dbReference type="GO" id="GO:0044550">
    <property type="term" value="P:secondary metabolite biosynthetic process"/>
    <property type="evidence" value="ECO:0007669"/>
    <property type="project" value="TreeGrafter"/>
</dbReference>
<dbReference type="GO" id="GO:0017000">
    <property type="term" value="P:antibiotic biosynthetic process"/>
    <property type="evidence" value="ECO:0007669"/>
    <property type="project" value="UniProtKB-ARBA"/>
</dbReference>
<gene>
    <name evidence="4" type="ORF">VR44_16445</name>
</gene>
<evidence type="ECO:0000259" key="3">
    <source>
        <dbReference type="PROSITE" id="PS50075"/>
    </source>
</evidence>
<dbReference type="Gene3D" id="1.10.1200.10">
    <property type="entry name" value="ACP-like"/>
    <property type="match status" value="1"/>
</dbReference>
<dbReference type="GO" id="GO:0005737">
    <property type="term" value="C:cytoplasm"/>
    <property type="evidence" value="ECO:0007669"/>
    <property type="project" value="TreeGrafter"/>
</dbReference>
<evidence type="ECO:0000256" key="1">
    <source>
        <dbReference type="ARBA" id="ARBA00022450"/>
    </source>
</evidence>
<evidence type="ECO:0000313" key="5">
    <source>
        <dbReference type="Proteomes" id="UP000033551"/>
    </source>
</evidence>